<dbReference type="EMBL" id="JARBJD010000499">
    <property type="protein sequence ID" value="KAK2941453.1"/>
    <property type="molecule type" value="Genomic_DNA"/>
</dbReference>
<gene>
    <name evidence="1" type="ORF">BLNAU_23631</name>
</gene>
<keyword evidence="2" id="KW-1185">Reference proteome</keyword>
<evidence type="ECO:0000313" key="1">
    <source>
        <dbReference type="EMBL" id="KAK2941453.1"/>
    </source>
</evidence>
<proteinExistence type="predicted"/>
<accession>A0ABQ9WPN3</accession>
<protein>
    <submittedName>
        <fullName evidence="1">Uncharacterized protein</fullName>
    </submittedName>
</protein>
<evidence type="ECO:0000313" key="2">
    <source>
        <dbReference type="Proteomes" id="UP001281761"/>
    </source>
</evidence>
<sequence>MSESWAEDPGCGFIRSCGLNRCCHGLICHLYPGYSPFSLFHHITSISDWRLVNVFGHAASAYDEDLKTLVETAFRASNNKKIVL</sequence>
<reference evidence="1 2" key="1">
    <citation type="journal article" date="2022" name="bioRxiv">
        <title>Genomics of Preaxostyla Flagellates Illuminates Evolutionary Transitions and the Path Towards Mitochondrial Loss.</title>
        <authorList>
            <person name="Novak L.V.F."/>
            <person name="Treitli S.C."/>
            <person name="Pyrih J."/>
            <person name="Halakuc P."/>
            <person name="Pipaliya S.V."/>
            <person name="Vacek V."/>
            <person name="Brzon O."/>
            <person name="Soukal P."/>
            <person name="Eme L."/>
            <person name="Dacks J.B."/>
            <person name="Karnkowska A."/>
            <person name="Elias M."/>
            <person name="Hampl V."/>
        </authorList>
    </citation>
    <scope>NUCLEOTIDE SEQUENCE [LARGE SCALE GENOMIC DNA]</scope>
    <source>
        <strain evidence="1">NAU3</strain>
        <tissue evidence="1">Gut</tissue>
    </source>
</reference>
<name>A0ABQ9WPN3_9EUKA</name>
<comment type="caution">
    <text evidence="1">The sequence shown here is derived from an EMBL/GenBank/DDBJ whole genome shotgun (WGS) entry which is preliminary data.</text>
</comment>
<organism evidence="1 2">
    <name type="scientific">Blattamonas nauphoetae</name>
    <dbReference type="NCBI Taxonomy" id="2049346"/>
    <lineage>
        <taxon>Eukaryota</taxon>
        <taxon>Metamonada</taxon>
        <taxon>Preaxostyla</taxon>
        <taxon>Oxymonadida</taxon>
        <taxon>Blattamonas</taxon>
    </lineage>
</organism>
<dbReference type="Proteomes" id="UP001281761">
    <property type="component" value="Unassembled WGS sequence"/>
</dbReference>